<dbReference type="EMBL" id="CH408156">
    <property type="protein sequence ID" value="EDK37162.2"/>
    <property type="molecule type" value="Genomic_DNA"/>
</dbReference>
<evidence type="ECO:0000313" key="2">
    <source>
        <dbReference type="EMBL" id="EDK37162.2"/>
    </source>
</evidence>
<dbReference type="AlphaFoldDB" id="A5DDA8"/>
<dbReference type="Proteomes" id="UP000001997">
    <property type="component" value="Unassembled WGS sequence"/>
</dbReference>
<proteinExistence type="predicted"/>
<protein>
    <submittedName>
        <fullName evidence="2">Uncharacterized protein</fullName>
    </submittedName>
</protein>
<evidence type="ECO:0000256" key="1">
    <source>
        <dbReference type="SAM" id="MobiDB-lite"/>
    </source>
</evidence>
<gene>
    <name evidence="2" type="ORF">PGUG_01259</name>
</gene>
<keyword evidence="3" id="KW-1185">Reference proteome</keyword>
<dbReference type="KEGG" id="pgu:PGUG_01259"/>
<dbReference type="InParanoid" id="A5DDA8"/>
<dbReference type="VEuPathDB" id="FungiDB:PGUG_01259"/>
<dbReference type="RefSeq" id="XP_001485589.2">
    <property type="nucleotide sequence ID" value="XM_001485539.1"/>
</dbReference>
<feature type="compositionally biased region" description="Polar residues" evidence="1">
    <location>
        <begin position="138"/>
        <end position="148"/>
    </location>
</feature>
<organism evidence="2 3">
    <name type="scientific">Meyerozyma guilliermondii (strain ATCC 6260 / CBS 566 / DSM 6381 / JCM 1539 / NBRC 10279 / NRRL Y-324)</name>
    <name type="common">Yeast</name>
    <name type="synonym">Candida guilliermondii</name>
    <dbReference type="NCBI Taxonomy" id="294746"/>
    <lineage>
        <taxon>Eukaryota</taxon>
        <taxon>Fungi</taxon>
        <taxon>Dikarya</taxon>
        <taxon>Ascomycota</taxon>
        <taxon>Saccharomycotina</taxon>
        <taxon>Pichiomycetes</taxon>
        <taxon>Debaryomycetaceae</taxon>
        <taxon>Meyerozyma</taxon>
    </lineage>
</organism>
<dbReference type="HOGENOM" id="CLU_1603364_0_0_1"/>
<feature type="compositionally biased region" description="Low complexity" evidence="1">
    <location>
        <begin position="113"/>
        <end position="123"/>
    </location>
</feature>
<evidence type="ECO:0000313" key="3">
    <source>
        <dbReference type="Proteomes" id="UP000001997"/>
    </source>
</evidence>
<feature type="region of interest" description="Disordered" evidence="1">
    <location>
        <begin position="113"/>
        <end position="150"/>
    </location>
</feature>
<sequence>MFITVSLGAEMESGWSNTVSRHLMNSGDPSLIMNTKSACRNASDKSASSLTLETGKLAIDIFVVAKSFLIRSTNASHSAPCELSSTTISSICCSDNRIFGITKDFWFGKNSGSPSSGSSSSVSNTITPPKSGSPPLRETTTMDSSLSSVVEDKIEDDGFLSTRASR</sequence>
<reference evidence="2 3" key="1">
    <citation type="journal article" date="2009" name="Nature">
        <title>Evolution of pathogenicity and sexual reproduction in eight Candida genomes.</title>
        <authorList>
            <person name="Butler G."/>
            <person name="Rasmussen M.D."/>
            <person name="Lin M.F."/>
            <person name="Santos M.A."/>
            <person name="Sakthikumar S."/>
            <person name="Munro C.A."/>
            <person name="Rheinbay E."/>
            <person name="Grabherr M."/>
            <person name="Forche A."/>
            <person name="Reedy J.L."/>
            <person name="Agrafioti I."/>
            <person name="Arnaud M.B."/>
            <person name="Bates S."/>
            <person name="Brown A.J."/>
            <person name="Brunke S."/>
            <person name="Costanzo M.C."/>
            <person name="Fitzpatrick D.A."/>
            <person name="de Groot P.W."/>
            <person name="Harris D."/>
            <person name="Hoyer L.L."/>
            <person name="Hube B."/>
            <person name="Klis F.M."/>
            <person name="Kodira C."/>
            <person name="Lennard N."/>
            <person name="Logue M.E."/>
            <person name="Martin R."/>
            <person name="Neiman A.M."/>
            <person name="Nikolaou E."/>
            <person name="Quail M.A."/>
            <person name="Quinn J."/>
            <person name="Santos M.C."/>
            <person name="Schmitzberger F.F."/>
            <person name="Sherlock G."/>
            <person name="Shah P."/>
            <person name="Silverstein K.A."/>
            <person name="Skrzypek M.S."/>
            <person name="Soll D."/>
            <person name="Staggs R."/>
            <person name="Stansfield I."/>
            <person name="Stumpf M.P."/>
            <person name="Sudbery P.E."/>
            <person name="Srikantha T."/>
            <person name="Zeng Q."/>
            <person name="Berman J."/>
            <person name="Berriman M."/>
            <person name="Heitman J."/>
            <person name="Gow N.A."/>
            <person name="Lorenz M.C."/>
            <person name="Birren B.W."/>
            <person name="Kellis M."/>
            <person name="Cuomo C.A."/>
        </authorList>
    </citation>
    <scope>NUCLEOTIDE SEQUENCE [LARGE SCALE GENOMIC DNA]</scope>
    <source>
        <strain evidence="3">ATCC 6260 / CBS 566 / DSM 6381 / JCM 1539 / NBRC 10279 / NRRL Y-324</strain>
    </source>
</reference>
<name>A5DDA8_PICGU</name>
<accession>A5DDA8</accession>
<dbReference type="GeneID" id="5127509"/>